<evidence type="ECO:0000313" key="5">
    <source>
        <dbReference type="EMBL" id="GAA4136934.1"/>
    </source>
</evidence>
<comment type="caution">
    <text evidence="5">The sequence shown here is derived from an EMBL/GenBank/DDBJ whole genome shotgun (WGS) entry which is preliminary data.</text>
</comment>
<dbReference type="Pfam" id="PF02678">
    <property type="entry name" value="Pirin"/>
    <property type="match status" value="1"/>
</dbReference>
<dbReference type="Proteomes" id="UP001500101">
    <property type="component" value="Unassembled WGS sequence"/>
</dbReference>
<organism evidence="5 6">
    <name type="scientific">Sphingobacterium kyonggiense</name>
    <dbReference type="NCBI Taxonomy" id="714075"/>
    <lineage>
        <taxon>Bacteria</taxon>
        <taxon>Pseudomonadati</taxon>
        <taxon>Bacteroidota</taxon>
        <taxon>Sphingobacteriia</taxon>
        <taxon>Sphingobacteriales</taxon>
        <taxon>Sphingobacteriaceae</taxon>
        <taxon>Sphingobacterium</taxon>
    </lineage>
</organism>
<comment type="similarity">
    <text evidence="1 2">Belongs to the pirin family.</text>
</comment>
<feature type="domain" description="Quercetin 2,3-dioxygenase C-terminal cupin" evidence="4">
    <location>
        <begin position="149"/>
        <end position="234"/>
    </location>
</feature>
<evidence type="ECO:0000259" key="4">
    <source>
        <dbReference type="Pfam" id="PF17954"/>
    </source>
</evidence>
<keyword evidence="6" id="KW-1185">Reference proteome</keyword>
<dbReference type="RefSeq" id="WP_344673765.1">
    <property type="nucleotide sequence ID" value="NZ_BAAAZI010000006.1"/>
</dbReference>
<dbReference type="CDD" id="cd02910">
    <property type="entry name" value="cupin_Yhhw_N"/>
    <property type="match status" value="1"/>
</dbReference>
<dbReference type="InterPro" id="IPR014710">
    <property type="entry name" value="RmlC-like_jellyroll"/>
</dbReference>
<feature type="domain" description="Pirin N-terminal" evidence="3">
    <location>
        <begin position="14"/>
        <end position="121"/>
    </location>
</feature>
<gene>
    <name evidence="5" type="ORF">GCM10022216_12540</name>
</gene>
<accession>A0ABP7YJ85</accession>
<evidence type="ECO:0000256" key="2">
    <source>
        <dbReference type="RuleBase" id="RU003457"/>
    </source>
</evidence>
<evidence type="ECO:0000256" key="1">
    <source>
        <dbReference type="ARBA" id="ARBA00008416"/>
    </source>
</evidence>
<dbReference type="SUPFAM" id="SSF51182">
    <property type="entry name" value="RmlC-like cupins"/>
    <property type="match status" value="1"/>
</dbReference>
<proteinExistence type="inferred from homology"/>
<name>A0ABP7YJ85_9SPHI</name>
<sequence length="236" mass="26666">MAKYSLHLADTRGDANHGWLQSKHSFSFAEYYDAERMNFGALRVLNDDQVAPGMGFGRHPHSNMEIISIPLEGELAHTDSMGNSSVIKKGEIQVMSAGTGVEHSEYNQSESKPVEFLQIWIIPDEQNVEPRYDQQKIDFDQAHNNFLQILSPNADDGGVWIHQHAWIHWADFTAGFSREYVWKDKKNGLYVFVIRGDVEVGGQKLQTRDGLAILGEEHVTIKADTKAEFILIEVPV</sequence>
<dbReference type="InterPro" id="IPR012093">
    <property type="entry name" value="Pirin"/>
</dbReference>
<dbReference type="InterPro" id="IPR011051">
    <property type="entry name" value="RmlC_Cupin_sf"/>
</dbReference>
<evidence type="ECO:0000313" key="6">
    <source>
        <dbReference type="Proteomes" id="UP001500101"/>
    </source>
</evidence>
<dbReference type="EMBL" id="BAAAZI010000006">
    <property type="protein sequence ID" value="GAA4136934.1"/>
    <property type="molecule type" value="Genomic_DNA"/>
</dbReference>
<dbReference type="PANTHER" id="PTHR43212:SF3">
    <property type="entry name" value="QUERCETIN 2,3-DIOXYGENASE"/>
    <property type="match status" value="1"/>
</dbReference>
<dbReference type="Gene3D" id="2.60.120.10">
    <property type="entry name" value="Jelly Rolls"/>
    <property type="match status" value="2"/>
</dbReference>
<dbReference type="PANTHER" id="PTHR43212">
    <property type="entry name" value="QUERCETIN 2,3-DIOXYGENASE"/>
    <property type="match status" value="1"/>
</dbReference>
<dbReference type="PIRSF" id="PIRSF006232">
    <property type="entry name" value="Pirin"/>
    <property type="match status" value="1"/>
</dbReference>
<dbReference type="InterPro" id="IPR041602">
    <property type="entry name" value="Quercetinase_C"/>
</dbReference>
<dbReference type="InterPro" id="IPR003829">
    <property type="entry name" value="Pirin_N_dom"/>
</dbReference>
<dbReference type="Pfam" id="PF17954">
    <property type="entry name" value="Pirin_C_2"/>
    <property type="match status" value="1"/>
</dbReference>
<reference evidence="6" key="1">
    <citation type="journal article" date="2019" name="Int. J. Syst. Evol. Microbiol.">
        <title>The Global Catalogue of Microorganisms (GCM) 10K type strain sequencing project: providing services to taxonomists for standard genome sequencing and annotation.</title>
        <authorList>
            <consortium name="The Broad Institute Genomics Platform"/>
            <consortium name="The Broad Institute Genome Sequencing Center for Infectious Disease"/>
            <person name="Wu L."/>
            <person name="Ma J."/>
        </authorList>
    </citation>
    <scope>NUCLEOTIDE SEQUENCE [LARGE SCALE GENOMIC DNA]</scope>
    <source>
        <strain evidence="6">JCM 16704</strain>
    </source>
</reference>
<evidence type="ECO:0000259" key="3">
    <source>
        <dbReference type="Pfam" id="PF02678"/>
    </source>
</evidence>
<protein>
    <submittedName>
        <fullName evidence="5">Pirin family protein</fullName>
    </submittedName>
</protein>